<accession>A0A660LCL1</accession>
<organism evidence="1 2">
    <name type="scientific">Solirubrobacter pauli</name>
    <dbReference type="NCBI Taxonomy" id="166793"/>
    <lineage>
        <taxon>Bacteria</taxon>
        <taxon>Bacillati</taxon>
        <taxon>Actinomycetota</taxon>
        <taxon>Thermoleophilia</taxon>
        <taxon>Solirubrobacterales</taxon>
        <taxon>Solirubrobacteraceae</taxon>
        <taxon>Solirubrobacter</taxon>
    </lineage>
</organism>
<protein>
    <submittedName>
        <fullName evidence="1">Uncharacterized protein</fullName>
    </submittedName>
</protein>
<sequence>MMKARLYRLALVAGVVAVFLEGLGAGVKWG</sequence>
<keyword evidence="2" id="KW-1185">Reference proteome</keyword>
<evidence type="ECO:0000313" key="1">
    <source>
        <dbReference type="EMBL" id="RKQ92742.1"/>
    </source>
</evidence>
<proteinExistence type="predicted"/>
<comment type="caution">
    <text evidence="1">The sequence shown here is derived from an EMBL/GenBank/DDBJ whole genome shotgun (WGS) entry which is preliminary data.</text>
</comment>
<dbReference type="EMBL" id="RBIL01000001">
    <property type="protein sequence ID" value="RKQ92742.1"/>
    <property type="molecule type" value="Genomic_DNA"/>
</dbReference>
<dbReference type="AlphaFoldDB" id="A0A660LCL1"/>
<name>A0A660LCL1_9ACTN</name>
<gene>
    <name evidence="1" type="ORF">C8N24_2596</name>
</gene>
<reference evidence="1 2" key="1">
    <citation type="submission" date="2018-10" db="EMBL/GenBank/DDBJ databases">
        <title>Genomic Encyclopedia of Archaeal and Bacterial Type Strains, Phase II (KMG-II): from individual species to whole genera.</title>
        <authorList>
            <person name="Goeker M."/>
        </authorList>
    </citation>
    <scope>NUCLEOTIDE SEQUENCE [LARGE SCALE GENOMIC DNA]</scope>
    <source>
        <strain evidence="1 2">DSM 14954</strain>
    </source>
</reference>
<dbReference type="Proteomes" id="UP000278962">
    <property type="component" value="Unassembled WGS sequence"/>
</dbReference>
<evidence type="ECO:0000313" key="2">
    <source>
        <dbReference type="Proteomes" id="UP000278962"/>
    </source>
</evidence>